<evidence type="ECO:0000313" key="2">
    <source>
        <dbReference type="EMBL" id="KAF0293430.1"/>
    </source>
</evidence>
<reference evidence="2 3" key="1">
    <citation type="submission" date="2019-07" db="EMBL/GenBank/DDBJ databases">
        <title>Draft genome assembly of a fouling barnacle, Amphibalanus amphitrite (Darwin, 1854): The first reference genome for Thecostraca.</title>
        <authorList>
            <person name="Kim W."/>
        </authorList>
    </citation>
    <scope>NUCLEOTIDE SEQUENCE [LARGE SCALE GENOMIC DNA]</scope>
    <source>
        <strain evidence="2">SNU_AA5</strain>
        <tissue evidence="2">Soma without cirri and trophi</tissue>
    </source>
</reference>
<dbReference type="InterPro" id="IPR021109">
    <property type="entry name" value="Peptidase_aspartic_dom_sf"/>
</dbReference>
<dbReference type="Proteomes" id="UP000440578">
    <property type="component" value="Unassembled WGS sequence"/>
</dbReference>
<protein>
    <submittedName>
        <fullName evidence="2">Uncharacterized protein</fullName>
    </submittedName>
</protein>
<proteinExistence type="predicted"/>
<feature type="region of interest" description="Disordered" evidence="1">
    <location>
        <begin position="448"/>
        <end position="478"/>
    </location>
</feature>
<dbReference type="EMBL" id="VIIS01001747">
    <property type="protein sequence ID" value="KAF0293430.1"/>
    <property type="molecule type" value="Genomic_DNA"/>
</dbReference>
<sequence>MFVTSRHWEYFDCEGAKSVFKTAKVEASGLKSTCRVRVMCDSGSNATFIRSDTAHMLGCRIQTRQPLQVSTFGGGKASHQLSEKVEVGLTTQDGSLLRVEAYKIPNICGPPPVIGIEEIQLHEHLRGLKLAEEPGAALASGGEIEILLGQDVLQDVFDGDMRVGQSGPMTISSRFGWIVCGRSGCATPAPQEMMANFVHTETESVKATLDDLWTLEGIGISSDGASVRQHLQQYEEADGQLVARLRRDLYCDDLITSVNTQEEAEELSQRTQEIFNDAKMNMRHWTYSFETDKEAHKPLGEEATAERKVLGICWIPGDDQLVFKTAFLTQLGREAPETKRNILSVSARFYDPLGLLVPFLVRAKLLLKRLWIAGHSWDQTVASDVRKDWRKWLLELEQIDGFSIPRPYATGGDCGYQLHMFCDASMEAMAAAVYVKPEDNSRAPTLQLEEADKDHRLGAKTGSRPQLGDKPQRSFVDK</sequence>
<evidence type="ECO:0000256" key="1">
    <source>
        <dbReference type="SAM" id="MobiDB-lite"/>
    </source>
</evidence>
<gene>
    <name evidence="2" type="ORF">FJT64_008747</name>
</gene>
<dbReference type="InterPro" id="IPR008042">
    <property type="entry name" value="Retrotrans_Pao"/>
</dbReference>
<accession>A0A6A4VPT4</accession>
<evidence type="ECO:0000313" key="3">
    <source>
        <dbReference type="Proteomes" id="UP000440578"/>
    </source>
</evidence>
<dbReference type="Pfam" id="PF05380">
    <property type="entry name" value="Peptidase_A17"/>
    <property type="match status" value="1"/>
</dbReference>
<dbReference type="CDD" id="cd00303">
    <property type="entry name" value="retropepsin_like"/>
    <property type="match status" value="1"/>
</dbReference>
<dbReference type="AlphaFoldDB" id="A0A6A4VPT4"/>
<dbReference type="Gene3D" id="2.40.70.10">
    <property type="entry name" value="Acid Proteases"/>
    <property type="match status" value="1"/>
</dbReference>
<name>A0A6A4VPT4_AMPAM</name>
<comment type="caution">
    <text evidence="2">The sequence shown here is derived from an EMBL/GenBank/DDBJ whole genome shotgun (WGS) entry which is preliminary data.</text>
</comment>
<organism evidence="2 3">
    <name type="scientific">Amphibalanus amphitrite</name>
    <name type="common">Striped barnacle</name>
    <name type="synonym">Balanus amphitrite</name>
    <dbReference type="NCBI Taxonomy" id="1232801"/>
    <lineage>
        <taxon>Eukaryota</taxon>
        <taxon>Metazoa</taxon>
        <taxon>Ecdysozoa</taxon>
        <taxon>Arthropoda</taxon>
        <taxon>Crustacea</taxon>
        <taxon>Multicrustacea</taxon>
        <taxon>Cirripedia</taxon>
        <taxon>Thoracica</taxon>
        <taxon>Thoracicalcarea</taxon>
        <taxon>Balanomorpha</taxon>
        <taxon>Balanoidea</taxon>
        <taxon>Balanidae</taxon>
        <taxon>Amphibalaninae</taxon>
        <taxon>Amphibalanus</taxon>
    </lineage>
</organism>
<keyword evidence="3" id="KW-1185">Reference proteome</keyword>
<dbReference type="PANTHER" id="PTHR47331">
    <property type="entry name" value="PHD-TYPE DOMAIN-CONTAINING PROTEIN"/>
    <property type="match status" value="1"/>
</dbReference>
<dbReference type="OrthoDB" id="5967017at2759"/>